<evidence type="ECO:0000313" key="2">
    <source>
        <dbReference type="Proteomes" id="UP000095085"/>
    </source>
</evidence>
<gene>
    <name evidence="1" type="ORF">HYPBUDRAFT_151394</name>
</gene>
<dbReference type="RefSeq" id="XP_020078844.1">
    <property type="nucleotide sequence ID" value="XM_020220472.1"/>
</dbReference>
<reference evidence="2" key="1">
    <citation type="submission" date="2016-05" db="EMBL/GenBank/DDBJ databases">
        <title>Comparative genomics of biotechnologically important yeasts.</title>
        <authorList>
            <consortium name="DOE Joint Genome Institute"/>
            <person name="Riley R."/>
            <person name="Haridas S."/>
            <person name="Wolfe K.H."/>
            <person name="Lopes M.R."/>
            <person name="Hittinger C.T."/>
            <person name="Goker M."/>
            <person name="Salamov A."/>
            <person name="Wisecaver J."/>
            <person name="Long T.M."/>
            <person name="Aerts A.L."/>
            <person name="Barry K."/>
            <person name="Choi C."/>
            <person name="Clum A."/>
            <person name="Coughlan A.Y."/>
            <person name="Deshpande S."/>
            <person name="Douglass A.P."/>
            <person name="Hanson S.J."/>
            <person name="Klenk H.-P."/>
            <person name="Labutti K."/>
            <person name="Lapidus A."/>
            <person name="Lindquist E."/>
            <person name="Lipzen A."/>
            <person name="Meier-Kolthoff J.P."/>
            <person name="Ohm R.A."/>
            <person name="Otillar R.P."/>
            <person name="Pangilinan J."/>
            <person name="Peng Y."/>
            <person name="Rokas A."/>
            <person name="Rosa C.A."/>
            <person name="Scheuner C."/>
            <person name="Sibirny A.A."/>
            <person name="Slot J.C."/>
            <person name="Stielow J.B."/>
            <person name="Sun H."/>
            <person name="Kurtzman C.P."/>
            <person name="Blackwell M."/>
            <person name="Grigoriev I.V."/>
            <person name="Jeffries T.W."/>
        </authorList>
    </citation>
    <scope>NUCLEOTIDE SEQUENCE [LARGE SCALE GENOMIC DNA]</scope>
    <source>
        <strain evidence="2">NRRL Y-1933</strain>
    </source>
</reference>
<organism evidence="1 2">
    <name type="scientific">Hyphopichia burtonii NRRL Y-1933</name>
    <dbReference type="NCBI Taxonomy" id="984485"/>
    <lineage>
        <taxon>Eukaryota</taxon>
        <taxon>Fungi</taxon>
        <taxon>Dikarya</taxon>
        <taxon>Ascomycota</taxon>
        <taxon>Saccharomycotina</taxon>
        <taxon>Pichiomycetes</taxon>
        <taxon>Debaryomycetaceae</taxon>
        <taxon>Hyphopichia</taxon>
    </lineage>
</organism>
<dbReference type="Proteomes" id="UP000095085">
    <property type="component" value="Unassembled WGS sequence"/>
</dbReference>
<proteinExistence type="predicted"/>
<protein>
    <submittedName>
        <fullName evidence="1">Uncharacterized protein</fullName>
    </submittedName>
</protein>
<sequence length="53" mass="6397">MFRGRRIQIHHGLRRTWYESSFEFFLLPFPLQSFTIKNGAVNGKRISKEEEQI</sequence>
<accession>A0A1E4RR96</accession>
<keyword evidence="2" id="KW-1185">Reference proteome</keyword>
<name>A0A1E4RR96_9ASCO</name>
<dbReference type="GeneID" id="30995022"/>
<dbReference type="AlphaFoldDB" id="A0A1E4RR96"/>
<dbReference type="EMBL" id="KV454538">
    <property type="protein sequence ID" value="ODV69777.1"/>
    <property type="molecule type" value="Genomic_DNA"/>
</dbReference>
<evidence type="ECO:0000313" key="1">
    <source>
        <dbReference type="EMBL" id="ODV69777.1"/>
    </source>
</evidence>